<reference evidence="1 2" key="1">
    <citation type="submission" date="2019-02" db="EMBL/GenBank/DDBJ databases">
        <title>Deep-cultivation of Planctomycetes and their phenomic and genomic characterization uncovers novel biology.</title>
        <authorList>
            <person name="Wiegand S."/>
            <person name="Jogler M."/>
            <person name="Boedeker C."/>
            <person name="Pinto D."/>
            <person name="Vollmers J."/>
            <person name="Rivas-Marin E."/>
            <person name="Kohn T."/>
            <person name="Peeters S.H."/>
            <person name="Heuer A."/>
            <person name="Rast P."/>
            <person name="Oberbeckmann S."/>
            <person name="Bunk B."/>
            <person name="Jeske O."/>
            <person name="Meyerdierks A."/>
            <person name="Storesund J.E."/>
            <person name="Kallscheuer N."/>
            <person name="Luecker S."/>
            <person name="Lage O.M."/>
            <person name="Pohl T."/>
            <person name="Merkel B.J."/>
            <person name="Hornburger P."/>
            <person name="Mueller R.-W."/>
            <person name="Bruemmer F."/>
            <person name="Labrenz M."/>
            <person name="Spormann A.M."/>
            <person name="Op Den Camp H."/>
            <person name="Overmann J."/>
            <person name="Amann R."/>
            <person name="Jetten M.S.M."/>
            <person name="Mascher T."/>
            <person name="Medema M.H."/>
            <person name="Devos D.P."/>
            <person name="Kaster A.-K."/>
            <person name="Ovreas L."/>
            <person name="Rohde M."/>
            <person name="Galperin M.Y."/>
            <person name="Jogler C."/>
        </authorList>
    </citation>
    <scope>NUCLEOTIDE SEQUENCE [LARGE SCALE GENOMIC DNA]</scope>
    <source>
        <strain evidence="1 2">CA54</strain>
    </source>
</reference>
<dbReference type="RefSeq" id="WP_146371972.1">
    <property type="nucleotide sequence ID" value="NZ_SJPP01000001.1"/>
</dbReference>
<dbReference type="Proteomes" id="UP000320735">
    <property type="component" value="Unassembled WGS sequence"/>
</dbReference>
<accession>A0A5C6BU33</accession>
<dbReference type="OrthoDB" id="291147at2"/>
<protein>
    <recommendedName>
        <fullName evidence="3">CopG family transcriptional regulator</fullName>
    </recommendedName>
</protein>
<gene>
    <name evidence="1" type="ORF">CA54_35650</name>
</gene>
<proteinExistence type="predicted"/>
<organism evidence="1 2">
    <name type="scientific">Symmachiella macrocystis</name>
    <dbReference type="NCBI Taxonomy" id="2527985"/>
    <lineage>
        <taxon>Bacteria</taxon>
        <taxon>Pseudomonadati</taxon>
        <taxon>Planctomycetota</taxon>
        <taxon>Planctomycetia</taxon>
        <taxon>Planctomycetales</taxon>
        <taxon>Planctomycetaceae</taxon>
        <taxon>Symmachiella</taxon>
    </lineage>
</organism>
<comment type="caution">
    <text evidence="1">The sequence shown here is derived from an EMBL/GenBank/DDBJ whole genome shotgun (WGS) entry which is preliminary data.</text>
</comment>
<keyword evidence="2" id="KW-1185">Reference proteome</keyword>
<name>A0A5C6BU33_9PLAN</name>
<evidence type="ECO:0000313" key="2">
    <source>
        <dbReference type="Proteomes" id="UP000320735"/>
    </source>
</evidence>
<dbReference type="AlphaFoldDB" id="A0A5C6BU33"/>
<sequence>MSNHELRKQISLFVPLSHWKAIRQEAARRNIPMTELCRRWMKSELAALLDQSGTSNRGQ</sequence>
<dbReference type="EMBL" id="SJPP01000001">
    <property type="protein sequence ID" value="TWU14696.1"/>
    <property type="molecule type" value="Genomic_DNA"/>
</dbReference>
<evidence type="ECO:0008006" key="3">
    <source>
        <dbReference type="Google" id="ProtNLM"/>
    </source>
</evidence>
<evidence type="ECO:0000313" key="1">
    <source>
        <dbReference type="EMBL" id="TWU14696.1"/>
    </source>
</evidence>